<dbReference type="Gene3D" id="2.40.30.10">
    <property type="entry name" value="Translation factors"/>
    <property type="match status" value="1"/>
</dbReference>
<feature type="domain" description="RsdA/BaiN/AoA(So)-like insert" evidence="5">
    <location>
        <begin position="188"/>
        <end position="348"/>
    </location>
</feature>
<dbReference type="AlphaFoldDB" id="A0A401U843"/>
<evidence type="ECO:0000313" key="7">
    <source>
        <dbReference type="Proteomes" id="UP000288227"/>
    </source>
</evidence>
<dbReference type="PRINTS" id="PR00411">
    <property type="entry name" value="PNDRDTASEI"/>
</dbReference>
<organism evidence="6 7">
    <name type="scientific">Chryseotalea sanaruensis</name>
    <dbReference type="NCBI Taxonomy" id="2482724"/>
    <lineage>
        <taxon>Bacteria</taxon>
        <taxon>Pseudomonadati</taxon>
        <taxon>Bacteroidota</taxon>
        <taxon>Cytophagia</taxon>
        <taxon>Cytophagales</taxon>
        <taxon>Chryseotaleaceae</taxon>
        <taxon>Chryseotalea</taxon>
    </lineage>
</organism>
<evidence type="ECO:0000259" key="5">
    <source>
        <dbReference type="Pfam" id="PF22780"/>
    </source>
</evidence>
<sequence>MFDLVIIGGGAAGFYGAIQAAEMNPNLRIAILEKTNKLLSKVRVSGGGRCNVTHYCFEAKKLSKHYPRGEKTLRELFKSYQAKDVVAWFESKGVKLKAEADGRMFPITDDSQTIINLFLRESDRYKITIHISTAVKKIDKNKDQFIIETENGEKVNTKKILIAIGGHPSEQAYNWIKDLGHTINKPIPSLFTFNVADKRFVELMGVAVKKAYVKIEGTKLSQEGPLLITHWGLSGPAVIKLSAWAAEYLYIEQYKFNILVSWVGEKKEDDLRSDLLAYKTKYPKQRVAGNTLFELPQRLWIKLCELAGIEENKIWGELSLKALNKLLENILRCRFEIKGKTTFKEEFVTCGGVPLEEIDSETMQSKKVENLFFAGEVLNIDGETGGFNFQAAWTTAYMAAQTITGAQKHNKALM</sequence>
<reference evidence="6 7" key="1">
    <citation type="submission" date="2018-11" db="EMBL/GenBank/DDBJ databases">
        <title>Chryseotalea sanarue gen. nov., sp., nov., a member of the family Cytophagaceae, isolated from a brackish lake in Hamamatsu Japan.</title>
        <authorList>
            <person name="Maejima Y."/>
            <person name="Iino T."/>
            <person name="Muraguchi Y."/>
            <person name="Fukuda K."/>
            <person name="Ohkuma M."/>
            <person name="Moriuchi R."/>
            <person name="Dohra H."/>
            <person name="Kimbara K."/>
            <person name="Shintani M."/>
        </authorList>
    </citation>
    <scope>NUCLEOTIDE SEQUENCE [LARGE SCALE GENOMIC DNA]</scope>
    <source>
        <strain evidence="6 7">Ys</strain>
    </source>
</reference>
<evidence type="ECO:0000313" key="6">
    <source>
        <dbReference type="EMBL" id="GCC51068.1"/>
    </source>
</evidence>
<dbReference type="NCBIfam" id="TIGR00275">
    <property type="entry name" value="aminoacetone oxidase family FAD-binding enzyme"/>
    <property type="match status" value="1"/>
</dbReference>
<dbReference type="PANTHER" id="PTHR42887:SF2">
    <property type="entry name" value="OS12G0638800 PROTEIN"/>
    <property type="match status" value="1"/>
</dbReference>
<accession>A0A401U843</accession>
<evidence type="ECO:0000256" key="3">
    <source>
        <dbReference type="ARBA" id="ARBA00022827"/>
    </source>
</evidence>
<dbReference type="Pfam" id="PF03486">
    <property type="entry name" value="HI0933_like"/>
    <property type="match status" value="1"/>
</dbReference>
<dbReference type="SUPFAM" id="SSF51905">
    <property type="entry name" value="FAD/NAD(P)-binding domain"/>
    <property type="match status" value="1"/>
</dbReference>
<comment type="cofactor">
    <cofactor evidence="1">
        <name>FAD</name>
        <dbReference type="ChEBI" id="CHEBI:57692"/>
    </cofactor>
</comment>
<dbReference type="RefSeq" id="WP_127121710.1">
    <property type="nucleotide sequence ID" value="NZ_BHXQ01000002.1"/>
</dbReference>
<protein>
    <submittedName>
        <fullName evidence="6">NAD(P)/FAD-dependent oxidoreductase</fullName>
    </submittedName>
</protein>
<dbReference type="InterPro" id="IPR023166">
    <property type="entry name" value="BaiN-like_dom_sf"/>
</dbReference>
<proteinExistence type="predicted"/>
<keyword evidence="2" id="KW-0285">Flavoprotein</keyword>
<gene>
    <name evidence="6" type="ORF">SanaruYs_12880</name>
</gene>
<dbReference type="Proteomes" id="UP000288227">
    <property type="component" value="Unassembled WGS sequence"/>
</dbReference>
<dbReference type="PRINTS" id="PR00368">
    <property type="entry name" value="FADPNR"/>
</dbReference>
<dbReference type="InterPro" id="IPR004792">
    <property type="entry name" value="BaiN-like"/>
</dbReference>
<evidence type="ECO:0000259" key="4">
    <source>
        <dbReference type="Pfam" id="PF03486"/>
    </source>
</evidence>
<dbReference type="SUPFAM" id="SSF160996">
    <property type="entry name" value="HI0933 insert domain-like"/>
    <property type="match status" value="1"/>
</dbReference>
<dbReference type="InterPro" id="IPR057661">
    <property type="entry name" value="RsdA/BaiN/AoA(So)_Rossmann"/>
</dbReference>
<dbReference type="Gene3D" id="1.10.8.260">
    <property type="entry name" value="HI0933 insert domain-like"/>
    <property type="match status" value="1"/>
</dbReference>
<dbReference type="Gene3D" id="3.50.50.60">
    <property type="entry name" value="FAD/NAD(P)-binding domain"/>
    <property type="match status" value="1"/>
</dbReference>
<dbReference type="InterPro" id="IPR055178">
    <property type="entry name" value="RsdA/BaiN/AoA(So)-like_dom"/>
</dbReference>
<evidence type="ECO:0000256" key="1">
    <source>
        <dbReference type="ARBA" id="ARBA00001974"/>
    </source>
</evidence>
<feature type="domain" description="RsdA/BaiN/AoA(So)-like Rossmann fold-like" evidence="4">
    <location>
        <begin position="3"/>
        <end position="401"/>
    </location>
</feature>
<name>A0A401U843_9BACT</name>
<keyword evidence="7" id="KW-1185">Reference proteome</keyword>
<keyword evidence="3" id="KW-0274">FAD</keyword>
<dbReference type="InterPro" id="IPR036188">
    <property type="entry name" value="FAD/NAD-bd_sf"/>
</dbReference>
<evidence type="ECO:0000256" key="2">
    <source>
        <dbReference type="ARBA" id="ARBA00022630"/>
    </source>
</evidence>
<dbReference type="PANTHER" id="PTHR42887">
    <property type="entry name" value="OS12G0638800 PROTEIN"/>
    <property type="match status" value="1"/>
</dbReference>
<dbReference type="Pfam" id="PF22780">
    <property type="entry name" value="HI0933_like_1st"/>
    <property type="match status" value="1"/>
</dbReference>
<dbReference type="OrthoDB" id="9773233at2"/>
<dbReference type="EMBL" id="BHXQ01000002">
    <property type="protein sequence ID" value="GCC51068.1"/>
    <property type="molecule type" value="Genomic_DNA"/>
</dbReference>
<comment type="caution">
    <text evidence="6">The sequence shown here is derived from an EMBL/GenBank/DDBJ whole genome shotgun (WGS) entry which is preliminary data.</text>
</comment>